<dbReference type="Proteomes" id="UP000677228">
    <property type="component" value="Unassembled WGS sequence"/>
</dbReference>
<feature type="compositionally biased region" description="Polar residues" evidence="1">
    <location>
        <begin position="308"/>
        <end position="328"/>
    </location>
</feature>
<feature type="region of interest" description="Disordered" evidence="1">
    <location>
        <begin position="556"/>
        <end position="576"/>
    </location>
</feature>
<dbReference type="EMBL" id="CAJOBA010042697">
    <property type="protein sequence ID" value="CAF4138206.1"/>
    <property type="molecule type" value="Genomic_DNA"/>
</dbReference>
<feature type="compositionally biased region" description="Basic and acidic residues" evidence="1">
    <location>
        <begin position="433"/>
        <end position="447"/>
    </location>
</feature>
<organism evidence="3 4">
    <name type="scientific">Didymodactylos carnosus</name>
    <dbReference type="NCBI Taxonomy" id="1234261"/>
    <lineage>
        <taxon>Eukaryota</taxon>
        <taxon>Metazoa</taxon>
        <taxon>Spiralia</taxon>
        <taxon>Gnathifera</taxon>
        <taxon>Rotifera</taxon>
        <taxon>Eurotatoria</taxon>
        <taxon>Bdelloidea</taxon>
        <taxon>Philodinida</taxon>
        <taxon>Philodinidae</taxon>
        <taxon>Didymodactylos</taxon>
    </lineage>
</organism>
<evidence type="ECO:0000256" key="1">
    <source>
        <dbReference type="SAM" id="MobiDB-lite"/>
    </source>
</evidence>
<feature type="region of interest" description="Disordered" evidence="1">
    <location>
        <begin position="138"/>
        <end position="161"/>
    </location>
</feature>
<feature type="compositionally biased region" description="Basic residues" evidence="1">
    <location>
        <begin position="259"/>
        <end position="269"/>
    </location>
</feature>
<name>A0A8S2R2D5_9BILA</name>
<evidence type="ECO:0000313" key="4">
    <source>
        <dbReference type="Proteomes" id="UP000682733"/>
    </source>
</evidence>
<evidence type="ECO:0000313" key="3">
    <source>
        <dbReference type="EMBL" id="CAF4138206.1"/>
    </source>
</evidence>
<feature type="region of interest" description="Disordered" evidence="1">
    <location>
        <begin position="637"/>
        <end position="669"/>
    </location>
</feature>
<feature type="compositionally biased region" description="Polar residues" evidence="1">
    <location>
        <begin position="392"/>
        <end position="414"/>
    </location>
</feature>
<comment type="caution">
    <text evidence="3">The sequence shown here is derived from an EMBL/GenBank/DDBJ whole genome shotgun (WGS) entry which is preliminary data.</text>
</comment>
<protein>
    <submittedName>
        <fullName evidence="3">Uncharacterized protein</fullName>
    </submittedName>
</protein>
<gene>
    <name evidence="2" type="ORF">OVA965_LOCUS29703</name>
    <name evidence="3" type="ORF">TMI583_LOCUS30488</name>
</gene>
<evidence type="ECO:0000313" key="2">
    <source>
        <dbReference type="EMBL" id="CAF1326874.1"/>
    </source>
</evidence>
<feature type="region of interest" description="Disordered" evidence="1">
    <location>
        <begin position="229"/>
        <end position="346"/>
    </location>
</feature>
<feature type="region of interest" description="Disordered" evidence="1">
    <location>
        <begin position="375"/>
        <end position="447"/>
    </location>
</feature>
<dbReference type="Proteomes" id="UP000682733">
    <property type="component" value="Unassembled WGS sequence"/>
</dbReference>
<dbReference type="AlphaFoldDB" id="A0A8S2R2D5"/>
<proteinExistence type="predicted"/>
<accession>A0A8S2R2D5</accession>
<feature type="compositionally biased region" description="Polar residues" evidence="1">
    <location>
        <begin position="556"/>
        <end position="569"/>
    </location>
</feature>
<reference evidence="3" key="1">
    <citation type="submission" date="2021-02" db="EMBL/GenBank/DDBJ databases">
        <authorList>
            <person name="Nowell W R."/>
        </authorList>
    </citation>
    <scope>NUCLEOTIDE SEQUENCE</scope>
</reference>
<dbReference type="EMBL" id="CAJNOK010021083">
    <property type="protein sequence ID" value="CAF1326874.1"/>
    <property type="molecule type" value="Genomic_DNA"/>
</dbReference>
<sequence length="760" mass="84721">MRKICSTNGQPFDENECRKAISKQVTDTNVTAADQQKKNEHKEKIHDQTTVIAIRSSSITAMNHLSPMTNLNRTRLVPPFDPVLSSTPKILMHPAISIKMDIPIRSSSPPPPLSSTPQGVKTAVPVVQQQVPSVINDDKFDEPIKENKKRKKKLEKNDESITSSIRLPPKILHSEEIVKRTDNIQQQSSQSAVIQSEEAKIRSDNLTDNIQATKKCAPHGRAKNVVVDLPPPSTNMLTRAKQRASVDIQEPSIQEKTTKIPRSRSKKQQIHADEASAETAAKNSGSNPKHPALLPTVTQTKDDELSKQLPSSTSSKHQAFLGLQSNTDQKTKIRARDRDQENNVDQVSSTIALQNEPPLLAISVLTNEQGNIEETYKKHSIRSSHTKRETSIDIQQSSELNTQALDKQSNCRSTRSSKRKLEVTAQAGTNDTYPKRGRERKQQTKVDQVLREKVSHKSANIQQSLAVADHNTNLPPTVPKTKRALRGKPKLFEKSVSPSKVDNNQHKSALPKKYDSSAPITNVFNAPPVDFSFPPVDLIVSPPKIIRLGRKRTNNHNQVSSQIESSNTTHFRDKKDDKAIDKKDVLVNAASSSTTTTISVTARGKRKRADLLTTTELPQLPLPPSSLSVKAFLKNNQEKRPAHSRQNESTLDNPSRKRRIVTVNSQQNPSAARIDMPEIFLPSIHDYTKDKFKSPVKRSLRSKKNDAQVITYSPLTRKRRVPTANNQSSSTTNQVVQVPRTQCITKTKGKRTCTICNGYI</sequence>
<feature type="compositionally biased region" description="Basic and acidic residues" evidence="1">
    <location>
        <begin position="329"/>
        <end position="341"/>
    </location>
</feature>